<dbReference type="InterPro" id="IPR005746">
    <property type="entry name" value="Thioredoxin"/>
</dbReference>
<dbReference type="Proteomes" id="UP000009328">
    <property type="component" value="Unassembled WGS sequence"/>
</dbReference>
<keyword evidence="1" id="KW-1015">Disulfide bond</keyword>
<comment type="caution">
    <text evidence="5">The sequence shown here is derived from an EMBL/GenBank/DDBJ whole genome shotgun (WGS) entry which is preliminary data.</text>
</comment>
<dbReference type="InterPro" id="IPR013766">
    <property type="entry name" value="Thioredoxin_domain"/>
</dbReference>
<proteinExistence type="inferred from homology"/>
<name>K0KSA4_WICCF</name>
<keyword evidence="6" id="KW-1185">Reference proteome</keyword>
<organism evidence="5 6">
    <name type="scientific">Wickerhamomyces ciferrii (strain ATCC 14091 / BCRC 22168 / CBS 111 / JCM 3599 / NBRC 0793 / NRRL Y-1031 F-60-10)</name>
    <name type="common">Yeast</name>
    <name type="synonym">Pichia ciferrii</name>
    <dbReference type="NCBI Taxonomy" id="1206466"/>
    <lineage>
        <taxon>Eukaryota</taxon>
        <taxon>Fungi</taxon>
        <taxon>Dikarya</taxon>
        <taxon>Ascomycota</taxon>
        <taxon>Saccharomycotina</taxon>
        <taxon>Saccharomycetes</taxon>
        <taxon>Phaffomycetales</taxon>
        <taxon>Wickerhamomycetaceae</taxon>
        <taxon>Wickerhamomyces</taxon>
    </lineage>
</organism>
<dbReference type="STRING" id="1206466.K0KSA4"/>
<dbReference type="PIRSF" id="PIRSF000077">
    <property type="entry name" value="Thioredoxin"/>
    <property type="match status" value="1"/>
</dbReference>
<dbReference type="GO" id="GO:0015035">
    <property type="term" value="F:protein-disulfide reductase activity"/>
    <property type="evidence" value="ECO:0007669"/>
    <property type="project" value="InterPro"/>
</dbReference>
<dbReference type="PANTHER" id="PTHR10438">
    <property type="entry name" value="THIOREDOXIN"/>
    <property type="match status" value="1"/>
</dbReference>
<dbReference type="Gene3D" id="3.40.30.10">
    <property type="entry name" value="Glutaredoxin"/>
    <property type="match status" value="1"/>
</dbReference>
<accession>K0KSA4</accession>
<evidence type="ECO:0000313" key="5">
    <source>
        <dbReference type="EMBL" id="CCH44218.1"/>
    </source>
</evidence>
<dbReference type="PANTHER" id="PTHR10438:SF468">
    <property type="entry name" value="THIOREDOXIN-1-RELATED"/>
    <property type="match status" value="1"/>
</dbReference>
<protein>
    <recommendedName>
        <fullName evidence="3">Thioredoxin</fullName>
    </recommendedName>
</protein>
<evidence type="ECO:0000313" key="6">
    <source>
        <dbReference type="Proteomes" id="UP000009328"/>
    </source>
</evidence>
<evidence type="ECO:0000256" key="3">
    <source>
        <dbReference type="PIRNR" id="PIRNR000077"/>
    </source>
</evidence>
<dbReference type="EMBL" id="CAIF01000112">
    <property type="protein sequence ID" value="CCH44218.1"/>
    <property type="molecule type" value="Genomic_DNA"/>
</dbReference>
<dbReference type="SUPFAM" id="SSF52833">
    <property type="entry name" value="Thioredoxin-like"/>
    <property type="match status" value="1"/>
</dbReference>
<sequence length="110" mass="12394">MVTAITSANQFNQAINQDKLVIVNFFATWSGPSNVFSSTFEKFEREYTNAFDVEFLKLDADELNSIVDEQGIRGFPTVIFYKNGSVVDKEIGGNPRAVQEKINTLAEEYN</sequence>
<evidence type="ECO:0000256" key="2">
    <source>
        <dbReference type="ARBA" id="ARBA00038353"/>
    </source>
</evidence>
<dbReference type="eggNOG" id="KOG0907">
    <property type="taxonomic scope" value="Eukaryota"/>
</dbReference>
<dbReference type="InterPro" id="IPR036249">
    <property type="entry name" value="Thioredoxin-like_sf"/>
</dbReference>
<comment type="similarity">
    <text evidence="2">Belongs to the thioredoxin family. Plant H-type subfamily.</text>
</comment>
<dbReference type="InParanoid" id="K0KSA4"/>
<dbReference type="AlphaFoldDB" id="K0KSA4"/>
<dbReference type="Pfam" id="PF00085">
    <property type="entry name" value="Thioredoxin"/>
    <property type="match status" value="1"/>
</dbReference>
<reference evidence="5 6" key="1">
    <citation type="journal article" date="2012" name="Eukaryot. Cell">
        <title>Draft genome sequence of Wickerhamomyces ciferrii NRRL Y-1031 F-60-10.</title>
        <authorList>
            <person name="Schneider J."/>
            <person name="Andrea H."/>
            <person name="Blom J."/>
            <person name="Jaenicke S."/>
            <person name="Ruckert C."/>
            <person name="Schorsch C."/>
            <person name="Szczepanowski R."/>
            <person name="Farwick M."/>
            <person name="Goesmann A."/>
            <person name="Puhler A."/>
            <person name="Schaffer S."/>
            <person name="Tauch A."/>
            <person name="Kohler T."/>
            <person name="Brinkrolf K."/>
        </authorList>
    </citation>
    <scope>NUCLEOTIDE SEQUENCE [LARGE SCALE GENOMIC DNA]</scope>
    <source>
        <strain evidence="6">ATCC 14091 / BCRC 22168 / CBS 111 / JCM 3599 / NBRC 0793 / NRRL Y-1031 F-60-10</strain>
    </source>
</reference>
<dbReference type="InterPro" id="IPR050620">
    <property type="entry name" value="Thioredoxin_H-type-like"/>
</dbReference>
<gene>
    <name evidence="5" type="ORF">BN7_3777</name>
</gene>
<dbReference type="PROSITE" id="PS51352">
    <property type="entry name" value="THIOREDOXIN_2"/>
    <property type="match status" value="1"/>
</dbReference>
<evidence type="ECO:0000256" key="1">
    <source>
        <dbReference type="ARBA" id="ARBA00023157"/>
    </source>
</evidence>
<feature type="domain" description="Thioredoxin" evidence="4">
    <location>
        <begin position="1"/>
        <end position="107"/>
    </location>
</feature>
<evidence type="ECO:0000259" key="4">
    <source>
        <dbReference type="PROSITE" id="PS51352"/>
    </source>
</evidence>
<dbReference type="CDD" id="cd02947">
    <property type="entry name" value="TRX_family"/>
    <property type="match status" value="1"/>
</dbReference>
<dbReference type="HOGENOM" id="CLU_090389_14_0_1"/>